<evidence type="ECO:0000313" key="3">
    <source>
        <dbReference type="Proteomes" id="UP000252669"/>
    </source>
</evidence>
<evidence type="ECO:0000256" key="1">
    <source>
        <dbReference type="SAM" id="Phobius"/>
    </source>
</evidence>
<keyword evidence="1" id="KW-0812">Transmembrane</keyword>
<evidence type="ECO:0008006" key="4">
    <source>
        <dbReference type="Google" id="ProtNLM"/>
    </source>
</evidence>
<dbReference type="RefSeq" id="WP_113893363.1">
    <property type="nucleotide sequence ID" value="NZ_JANJGA010000007.1"/>
</dbReference>
<dbReference type="InterPro" id="IPR010773">
    <property type="entry name" value="Mycophage_PG1_Gp7"/>
</dbReference>
<gene>
    <name evidence="2" type="ORF">CRU91_03320</name>
</gene>
<protein>
    <recommendedName>
        <fullName evidence="4">DUF1360 domain-containing protein</fullName>
    </recommendedName>
</protein>
<dbReference type="OrthoDB" id="5512748at2"/>
<evidence type="ECO:0000313" key="2">
    <source>
        <dbReference type="EMBL" id="RBQ29642.1"/>
    </source>
</evidence>
<name>A0A366MW71_9BACT</name>
<dbReference type="Pfam" id="PF07098">
    <property type="entry name" value="DUF1360"/>
    <property type="match status" value="1"/>
</dbReference>
<feature type="transmembrane region" description="Helical" evidence="1">
    <location>
        <begin position="46"/>
        <end position="68"/>
    </location>
</feature>
<feature type="transmembrane region" description="Helical" evidence="1">
    <location>
        <begin position="6"/>
        <end position="25"/>
    </location>
</feature>
<feature type="transmembrane region" description="Helical" evidence="1">
    <location>
        <begin position="80"/>
        <end position="102"/>
    </location>
</feature>
<organism evidence="2 3">
    <name type="scientific">Aliarcobacter vitoriensis</name>
    <dbReference type="NCBI Taxonomy" id="2011099"/>
    <lineage>
        <taxon>Bacteria</taxon>
        <taxon>Pseudomonadati</taxon>
        <taxon>Campylobacterota</taxon>
        <taxon>Epsilonproteobacteria</taxon>
        <taxon>Campylobacterales</taxon>
        <taxon>Arcobacteraceae</taxon>
        <taxon>Aliarcobacter</taxon>
    </lineage>
</organism>
<keyword evidence="1" id="KW-1133">Transmembrane helix</keyword>
<reference evidence="2 3" key="1">
    <citation type="submission" date="2017-10" db="EMBL/GenBank/DDBJ databases">
        <title>Genomics of the genus Arcobacter.</title>
        <authorList>
            <person name="Perez-Cataluna A."/>
            <person name="Figueras M.J."/>
        </authorList>
    </citation>
    <scope>NUCLEOTIDE SEQUENCE [LARGE SCALE GENOMIC DNA]</scope>
    <source>
        <strain evidence="2 3">CECT 9230</strain>
    </source>
</reference>
<dbReference type="AlphaFoldDB" id="A0A366MW71"/>
<comment type="caution">
    <text evidence="2">The sequence shown here is derived from an EMBL/GenBank/DDBJ whole genome shotgun (WGS) entry which is preliminary data.</text>
</comment>
<dbReference type="Proteomes" id="UP000252669">
    <property type="component" value="Unassembled WGS sequence"/>
</dbReference>
<keyword evidence="3" id="KW-1185">Reference proteome</keyword>
<sequence length="125" mass="14566">MLFVPTLESLWLSCILAIATSIISITVTQTEVTRPLREFLNKKSKFFGYLFSCFYCLSHWIVFILVYLYHIQLVPSENFFINFAVTSFFIIGLSTLFSGFVFKVKILAMNRHKAEIDMLEKMKTN</sequence>
<dbReference type="EMBL" id="PDKB01000004">
    <property type="protein sequence ID" value="RBQ29642.1"/>
    <property type="molecule type" value="Genomic_DNA"/>
</dbReference>
<accession>A0A366MW71</accession>
<proteinExistence type="predicted"/>
<keyword evidence="1" id="KW-0472">Membrane</keyword>